<evidence type="ECO:0000259" key="1">
    <source>
        <dbReference type="PROSITE" id="PS51186"/>
    </source>
</evidence>
<dbReference type="PROSITE" id="PS51186">
    <property type="entry name" value="GNAT"/>
    <property type="match status" value="1"/>
</dbReference>
<organism evidence="2 3">
    <name type="scientific">Bacillus infantis NRRL B-14911</name>
    <dbReference type="NCBI Taxonomy" id="1367477"/>
    <lineage>
        <taxon>Bacteria</taxon>
        <taxon>Bacillati</taxon>
        <taxon>Bacillota</taxon>
        <taxon>Bacilli</taxon>
        <taxon>Bacillales</taxon>
        <taxon>Bacillaceae</taxon>
        <taxon>Bacillus</taxon>
    </lineage>
</organism>
<reference evidence="2 3" key="1">
    <citation type="submission" date="2013-07" db="EMBL/GenBank/DDBJ databases">
        <title>Complete genome sequence of Bacillus infantis NRRL B-14911 that has potential to induce cardiac disease by antigenic mimicry.</title>
        <authorList>
            <person name="Massilamany C."/>
            <person name="Smith T.P.L."/>
            <person name="Loy J.D."/>
            <person name="Barletta R."/>
            <person name="Reddy J."/>
        </authorList>
    </citation>
    <scope>NUCLEOTIDE SEQUENCE [LARGE SCALE GENOMIC DNA]</scope>
    <source>
        <strain evidence="2 3">NRRL B-14911</strain>
    </source>
</reference>
<dbReference type="InterPro" id="IPR000182">
    <property type="entry name" value="GNAT_dom"/>
</dbReference>
<name>U5LJM4_9BACI</name>
<sequence>MHILEKQQRKLILMKLIRPAKIHKEQMLAYRKAFLDSGELLYGGSSLQNYEHYEKWLEKVISQEEGQLPPNRVPATQFLSMVDDKVVGLVNIRHRLTPELLVESGHIGYSILPAERRKGYAAEQLKMSLVEAKKLGLEKVLVTCDKANIASARTIQKVGGVLENEVISPDSGEEVQRYWIQL</sequence>
<dbReference type="KEGG" id="bif:N288_25025"/>
<dbReference type="STRING" id="1367477.N288_25025"/>
<dbReference type="EMBL" id="CP006643">
    <property type="protein sequence ID" value="AGX06837.1"/>
    <property type="molecule type" value="Genomic_DNA"/>
</dbReference>
<dbReference type="Gene3D" id="3.40.630.30">
    <property type="match status" value="1"/>
</dbReference>
<dbReference type="SUPFAM" id="SSF55729">
    <property type="entry name" value="Acyl-CoA N-acyltransferases (Nat)"/>
    <property type="match status" value="1"/>
</dbReference>
<dbReference type="Pfam" id="PF13302">
    <property type="entry name" value="Acetyltransf_3"/>
    <property type="match status" value="1"/>
</dbReference>
<dbReference type="PANTHER" id="PTHR39173">
    <property type="entry name" value="ACETYLTRANSFERASE"/>
    <property type="match status" value="1"/>
</dbReference>
<proteinExistence type="predicted"/>
<accession>U5LJM4</accession>
<evidence type="ECO:0000313" key="2">
    <source>
        <dbReference type="EMBL" id="AGX06837.1"/>
    </source>
</evidence>
<dbReference type="AlphaFoldDB" id="U5LJM4"/>
<dbReference type="GO" id="GO:0016747">
    <property type="term" value="F:acyltransferase activity, transferring groups other than amino-acyl groups"/>
    <property type="evidence" value="ECO:0007669"/>
    <property type="project" value="InterPro"/>
</dbReference>
<gene>
    <name evidence="2" type="ORF">N288_25025</name>
</gene>
<dbReference type="InterPro" id="IPR016181">
    <property type="entry name" value="Acyl_CoA_acyltransferase"/>
</dbReference>
<keyword evidence="2" id="KW-0808">Transferase</keyword>
<evidence type="ECO:0000313" key="3">
    <source>
        <dbReference type="Proteomes" id="UP000017805"/>
    </source>
</evidence>
<dbReference type="HOGENOM" id="CLU_113231_3_1_9"/>
<dbReference type="PATRIC" id="fig|1367477.3.peg.4996"/>
<keyword evidence="3" id="KW-1185">Reference proteome</keyword>
<dbReference type="PANTHER" id="PTHR39173:SF1">
    <property type="entry name" value="ACETYLTRANSFERASE"/>
    <property type="match status" value="1"/>
</dbReference>
<protein>
    <submittedName>
        <fullName evidence="2">Acetyltransferase</fullName>
    </submittedName>
</protein>
<feature type="domain" description="N-acetyltransferase" evidence="1">
    <location>
        <begin position="15"/>
        <end position="182"/>
    </location>
</feature>
<dbReference type="Proteomes" id="UP000017805">
    <property type="component" value="Chromosome"/>
</dbReference>